<dbReference type="RefSeq" id="WP_255057592.1">
    <property type="nucleotide sequence ID" value="NZ_JANDBD010000001.1"/>
</dbReference>
<evidence type="ECO:0000313" key="2">
    <source>
        <dbReference type="Proteomes" id="UP001651690"/>
    </source>
</evidence>
<dbReference type="InterPro" id="IPR029058">
    <property type="entry name" value="AB_hydrolase_fold"/>
</dbReference>
<organism evidence="1 2">
    <name type="scientific">Mycolicibacterium arenosum</name>
    <dbReference type="NCBI Taxonomy" id="2952157"/>
    <lineage>
        <taxon>Bacteria</taxon>
        <taxon>Bacillati</taxon>
        <taxon>Actinomycetota</taxon>
        <taxon>Actinomycetes</taxon>
        <taxon>Mycobacteriales</taxon>
        <taxon>Mycobacteriaceae</taxon>
        <taxon>Mycolicibacterium</taxon>
    </lineage>
</organism>
<dbReference type="PANTHER" id="PTHR13617">
    <property type="entry name" value="PROTEIN ABHD18"/>
    <property type="match status" value="1"/>
</dbReference>
<accession>A0ABT1LWM6</accession>
<evidence type="ECO:0000313" key="1">
    <source>
        <dbReference type="EMBL" id="MCP9270617.1"/>
    </source>
</evidence>
<evidence type="ECO:0008006" key="3">
    <source>
        <dbReference type="Google" id="ProtNLM"/>
    </source>
</evidence>
<proteinExistence type="predicted"/>
<dbReference type="Gene3D" id="3.40.50.1820">
    <property type="entry name" value="alpha/beta hydrolase"/>
    <property type="match status" value="1"/>
</dbReference>
<reference evidence="1 2" key="1">
    <citation type="submission" date="2022-06" db="EMBL/GenBank/DDBJ databases">
        <title>Mycolicibacterium sp. CAU 1645 isolated from seawater.</title>
        <authorList>
            <person name="Kim W."/>
        </authorList>
    </citation>
    <scope>NUCLEOTIDE SEQUENCE [LARGE SCALE GENOMIC DNA]</scope>
    <source>
        <strain evidence="1 2">CAU 1645</strain>
    </source>
</reference>
<gene>
    <name evidence="1" type="ORF">NM203_00305</name>
</gene>
<name>A0ABT1LWM6_9MYCO</name>
<dbReference type="EMBL" id="JANDBD010000001">
    <property type="protein sequence ID" value="MCP9270617.1"/>
    <property type="molecule type" value="Genomic_DNA"/>
</dbReference>
<dbReference type="SUPFAM" id="SSF53474">
    <property type="entry name" value="alpha/beta-Hydrolases"/>
    <property type="match status" value="1"/>
</dbReference>
<dbReference type="Proteomes" id="UP001651690">
    <property type="component" value="Unassembled WGS sequence"/>
</dbReference>
<comment type="caution">
    <text evidence="1">The sequence shown here is derived from an EMBL/GenBank/DDBJ whole genome shotgun (WGS) entry which is preliminary data.</text>
</comment>
<dbReference type="PANTHER" id="PTHR13617:SF14">
    <property type="entry name" value="PROTEIN ABHD18"/>
    <property type="match status" value="1"/>
</dbReference>
<protein>
    <recommendedName>
        <fullName evidence="3">Alpha/beta hydrolase</fullName>
    </recommendedName>
</protein>
<keyword evidence="2" id="KW-1185">Reference proteome</keyword>
<sequence length="415" mass="45736">MARNDATDHPRTVPSVNPSGALNAVVGPFARTGRYYADTWRHYLAQESGDVPLARPTLAIAAHAFRDEIALLGLRARRPIGDAHTYARIDAEVHDALRFYGDGGWLEHSERFFTAPSPPADVSVRTAYSAGRPLQRLSFTSGYTPRRGEPGGARWLTYAANTREYAIVLRHRRPRPWLVCVHGTEMGRARLDLAVFRAWHLHHDLGLNVILPVLPLHGPRSRQLPKGVVFPSEDVMTNVHATAQAVWDIRRLIAWIRAEQPGAPVGVYGLSLGGFVAAIVASVEDDLRCAVLGVPVADIVAVLGHHAGFHDDDPRGRTVAAAEPLGRMISPLSLRPRVPLRGRFIYAGVADQLVHPRDQVHRLWEHWGRPEITWYQGGHTGFVESRPVQHFVDAALEQSGLLDSSGDPTETTECA</sequence>